<proteinExistence type="predicted"/>
<organism evidence="1 2">
    <name type="scientific">Rhizophagus irregularis</name>
    <dbReference type="NCBI Taxonomy" id="588596"/>
    <lineage>
        <taxon>Eukaryota</taxon>
        <taxon>Fungi</taxon>
        <taxon>Fungi incertae sedis</taxon>
        <taxon>Mucoromycota</taxon>
        <taxon>Glomeromycotina</taxon>
        <taxon>Glomeromycetes</taxon>
        <taxon>Glomerales</taxon>
        <taxon>Glomeraceae</taxon>
        <taxon>Rhizophagus</taxon>
    </lineage>
</organism>
<reference evidence="1 2" key="1">
    <citation type="submission" date="2016-04" db="EMBL/GenBank/DDBJ databases">
        <title>Genome analyses suggest a sexual origin of heterokaryosis in a supposedly ancient asexual fungus.</title>
        <authorList>
            <person name="Ropars J."/>
            <person name="Sedzielewska K."/>
            <person name="Noel J."/>
            <person name="Charron P."/>
            <person name="Farinelli L."/>
            <person name="Marton T."/>
            <person name="Kruger M."/>
            <person name="Pelin A."/>
            <person name="Brachmann A."/>
            <person name="Corradi N."/>
        </authorList>
    </citation>
    <scope>NUCLEOTIDE SEQUENCE [LARGE SCALE GENOMIC DNA]</scope>
    <source>
        <strain evidence="1 2">A5</strain>
    </source>
</reference>
<accession>A0A2N0NNM1</accession>
<dbReference type="AlphaFoldDB" id="A0A2N0NNM1"/>
<name>A0A2N0NNM1_9GLOM</name>
<evidence type="ECO:0000313" key="1">
    <source>
        <dbReference type="EMBL" id="PKB96165.1"/>
    </source>
</evidence>
<dbReference type="EMBL" id="LLXJ01004104">
    <property type="protein sequence ID" value="PKB96165.1"/>
    <property type="molecule type" value="Genomic_DNA"/>
</dbReference>
<dbReference type="VEuPathDB" id="FungiDB:RhiirA1_541578"/>
<evidence type="ECO:0000313" key="2">
    <source>
        <dbReference type="Proteomes" id="UP000232722"/>
    </source>
</evidence>
<reference evidence="1 2" key="2">
    <citation type="submission" date="2017-09" db="EMBL/GenBank/DDBJ databases">
        <title>Extensive intraspecific genome diversity in a model arbuscular mycorrhizal fungus.</title>
        <authorList>
            <person name="Chen E.C."/>
            <person name="Morin E."/>
            <person name="Beaudet D."/>
            <person name="Noel J."/>
            <person name="Ndikumana S."/>
            <person name="Charron P."/>
            <person name="St-Onge C."/>
            <person name="Giorgi J."/>
            <person name="Grigoriev I.V."/>
            <person name="Roux C."/>
            <person name="Martin F.M."/>
            <person name="Corradi N."/>
        </authorList>
    </citation>
    <scope>NUCLEOTIDE SEQUENCE [LARGE SCALE GENOMIC DNA]</scope>
    <source>
        <strain evidence="1 2">A5</strain>
    </source>
</reference>
<gene>
    <name evidence="1" type="ORF">RhiirA5_435331</name>
</gene>
<comment type="caution">
    <text evidence="1">The sequence shown here is derived from an EMBL/GenBank/DDBJ whole genome shotgun (WGS) entry which is preliminary data.</text>
</comment>
<protein>
    <submittedName>
        <fullName evidence="1">Uncharacterized protein</fullName>
    </submittedName>
</protein>
<dbReference type="Proteomes" id="UP000232722">
    <property type="component" value="Unassembled WGS sequence"/>
</dbReference>
<sequence>MRTWKASKNVQQVHEDLYKLSDSDDLSSDTYILLIIKSVFASDKEYIVDSWTGNITDINVDSEICECESSPKTPITPIDDVDEIIRVDHRVDDEHTMDDNL</sequence>
<dbReference type="VEuPathDB" id="FungiDB:FUN_016256"/>